<dbReference type="RefSeq" id="XP_018144296.2">
    <property type="nucleotide sequence ID" value="XM_018287318.2"/>
</dbReference>
<comment type="caution">
    <text evidence="7">The sequence shown here is derived from an EMBL/GenBank/DDBJ whole genome shotgun (WGS) entry which is preliminary data.</text>
</comment>
<name>A0A179FQC1_METCM</name>
<evidence type="ECO:0000313" key="8">
    <source>
        <dbReference type="Proteomes" id="UP000078397"/>
    </source>
</evidence>
<dbReference type="PANTHER" id="PTHR45626">
    <property type="entry name" value="TRANSCRIPTION TERMINATION FACTOR 2-RELATED"/>
    <property type="match status" value="1"/>
</dbReference>
<dbReference type="GO" id="GO:0016757">
    <property type="term" value="F:glycosyltransferase activity"/>
    <property type="evidence" value="ECO:0007669"/>
    <property type="project" value="UniProtKB-KW"/>
</dbReference>
<dbReference type="GO" id="GO:0016787">
    <property type="term" value="F:hydrolase activity"/>
    <property type="evidence" value="ECO:0007669"/>
    <property type="project" value="UniProtKB-KW"/>
</dbReference>
<gene>
    <name evidence="7" type="ORF">VFPPC_08645</name>
</gene>
<feature type="compositionally biased region" description="Basic and acidic residues" evidence="4">
    <location>
        <begin position="16"/>
        <end position="29"/>
    </location>
</feature>
<evidence type="ECO:0000259" key="6">
    <source>
        <dbReference type="PROSITE" id="PS51194"/>
    </source>
</evidence>
<feature type="domain" description="Helicase C-terminal" evidence="6">
    <location>
        <begin position="892"/>
        <end position="1044"/>
    </location>
</feature>
<dbReference type="InterPro" id="IPR050628">
    <property type="entry name" value="SNF2_RAD54_helicase_TF"/>
</dbReference>
<evidence type="ECO:0000259" key="5">
    <source>
        <dbReference type="PROSITE" id="PS51192"/>
    </source>
</evidence>
<sequence length="1080" mass="121438">MDLAQILHHAPKRRRLHEESGEQTREDGSQHMLSGYQAAYEPHMTSVHQFNPTAVSHSLSTTQGLDVRAAGNSTIISHQTNNWDAYNLQSQNTPFTRTQDSCYRPDIAGQWPSLGPFATSVANPWSANYHMSSTALGVPIPLEPADGQIPMIASAFCQQNPVAEAQGSVSLQRCHDPSFGDTLPPFRLYDRLTAQDNNSPTGNSSVQTASDEGMSETVCFGMVPSIRARCHRKGSTSTIPSPFAVRLDSSIHFFAKDHPDISGQVLSEHGQMIQGLLDEQTLDLYIACTIDYSQIVDTQKSPRSSSPISCFLEITLYGPIELFDEIGTWFEQYQVYLQDPRDCHLAVRYYNPHRLSSDDIRSCLLVSEFMAQGRKALQLESITERHDLLDMLSSHDDLEEARQPSVVKRELRRHQKQALTFMLRRERGWAFDNQEPDVWEMVDTEQGRFFLNRISNAHQSVEPPPCYGGIVADPMGLGKTLTMIALAATDIDSYNAHIDTNEEEQLSIPATLIIVPPPLIGTWEEQLSESVLTSPLSGVCLQEYRHVVEGGMTCRRHHRETRLSSISELDGLNIVLTTYHTVSAEWSFGKGVGSSILFSIRWRRVILDEAHFIRNGNSRMSQAICALESRARWAVTGTPIQNRLGDLATLFKFIRAHPYTDRRCFDADISRLWKSGEYQEAVKRLKRLSACLLLRRPKGTVSLPPRQDMQCPVDFSQEERTLYNKLRQQAIISIDEAMQKDLEASRVGMYVNVLQQIESLRLVCNLGLHYHKRHDKISRVSQEVDNWMGMAQRAFNVQRDMGHLVCLQCSSTLELTEALLEDSAVPHQSCLFFSCLRFVCTDCTQKAVQTVACGHNPRCSTAHVSTSGSALESSLPEIQPQVTKVSISLPSKVEALITDIKTLPQNEKCIIFSTWRLTLDIVEVALQQSSIKNIRFDGKVPQKERHSIVDRFKTDPSIRVMLLTLSCGAAGLTLTVATRAYLMEPHWNPTLEEQALARIHRIGQTKEVTTVRFYVRDSFEQQVMEVQESKKYLAGLLLSPHDDGQVDENLGSLRVSDHPLYLLTFAYQVSEIAFSGSVNC</sequence>
<dbReference type="CDD" id="cd18793">
    <property type="entry name" value="SF2_C_SNF"/>
    <property type="match status" value="1"/>
</dbReference>
<dbReference type="KEGG" id="pchm:VFPPC_08645"/>
<feature type="region of interest" description="Disordered" evidence="4">
    <location>
        <begin position="1"/>
        <end position="30"/>
    </location>
</feature>
<organism evidence="7 8">
    <name type="scientific">Pochonia chlamydosporia 170</name>
    <dbReference type="NCBI Taxonomy" id="1380566"/>
    <lineage>
        <taxon>Eukaryota</taxon>
        <taxon>Fungi</taxon>
        <taxon>Dikarya</taxon>
        <taxon>Ascomycota</taxon>
        <taxon>Pezizomycotina</taxon>
        <taxon>Sordariomycetes</taxon>
        <taxon>Hypocreomycetidae</taxon>
        <taxon>Hypocreales</taxon>
        <taxon>Clavicipitaceae</taxon>
        <taxon>Pochonia</taxon>
    </lineage>
</organism>
<keyword evidence="1" id="KW-0547">Nucleotide-binding</keyword>
<dbReference type="Pfam" id="PF00271">
    <property type="entry name" value="Helicase_C"/>
    <property type="match status" value="1"/>
</dbReference>
<protein>
    <submittedName>
        <fullName evidence="7">Alpha-1,6-mannosyltransferase subunit</fullName>
    </submittedName>
</protein>
<accession>A0A179FQC1</accession>
<dbReference type="SMART" id="SM00490">
    <property type="entry name" value="HELICc"/>
    <property type="match status" value="1"/>
</dbReference>
<evidence type="ECO:0000256" key="3">
    <source>
        <dbReference type="ARBA" id="ARBA00022840"/>
    </source>
</evidence>
<evidence type="ECO:0000256" key="1">
    <source>
        <dbReference type="ARBA" id="ARBA00022741"/>
    </source>
</evidence>
<feature type="domain" description="Helicase ATP-binding" evidence="5">
    <location>
        <begin position="468"/>
        <end position="657"/>
    </location>
</feature>
<proteinExistence type="predicted"/>
<keyword evidence="3" id="KW-0067">ATP-binding</keyword>
<dbReference type="GO" id="GO:0006281">
    <property type="term" value="P:DNA repair"/>
    <property type="evidence" value="ECO:0007669"/>
    <property type="project" value="TreeGrafter"/>
</dbReference>
<dbReference type="InterPro" id="IPR000330">
    <property type="entry name" value="SNF2_N"/>
</dbReference>
<dbReference type="Gene3D" id="3.40.50.300">
    <property type="entry name" value="P-loop containing nucleotide triphosphate hydrolases"/>
    <property type="match status" value="1"/>
</dbReference>
<dbReference type="PROSITE" id="PS51192">
    <property type="entry name" value="HELICASE_ATP_BIND_1"/>
    <property type="match status" value="1"/>
</dbReference>
<dbReference type="Proteomes" id="UP000078397">
    <property type="component" value="Unassembled WGS sequence"/>
</dbReference>
<dbReference type="InterPro" id="IPR014001">
    <property type="entry name" value="Helicase_ATP-bd"/>
</dbReference>
<dbReference type="Pfam" id="PF00176">
    <property type="entry name" value="SNF2-rel_dom"/>
    <property type="match status" value="1"/>
</dbReference>
<dbReference type="GeneID" id="28851312"/>
<dbReference type="AlphaFoldDB" id="A0A179FQC1"/>
<evidence type="ECO:0000313" key="7">
    <source>
        <dbReference type="EMBL" id="OAQ67209.2"/>
    </source>
</evidence>
<keyword evidence="8" id="KW-1185">Reference proteome</keyword>
<dbReference type="InterPro" id="IPR027417">
    <property type="entry name" value="P-loop_NTPase"/>
</dbReference>
<dbReference type="InterPro" id="IPR049730">
    <property type="entry name" value="SNF2/RAD54-like_C"/>
</dbReference>
<dbReference type="Gene3D" id="3.40.50.10810">
    <property type="entry name" value="Tandem AAA-ATPase domain"/>
    <property type="match status" value="1"/>
</dbReference>
<keyword evidence="2" id="KW-0378">Hydrolase</keyword>
<dbReference type="EMBL" id="LSBJ02000004">
    <property type="protein sequence ID" value="OAQ67209.2"/>
    <property type="molecule type" value="Genomic_DNA"/>
</dbReference>
<dbReference type="PROSITE" id="PS51194">
    <property type="entry name" value="HELICASE_CTER"/>
    <property type="match status" value="1"/>
</dbReference>
<dbReference type="GO" id="GO:0008094">
    <property type="term" value="F:ATP-dependent activity, acting on DNA"/>
    <property type="evidence" value="ECO:0007669"/>
    <property type="project" value="TreeGrafter"/>
</dbReference>
<dbReference type="GO" id="GO:0005634">
    <property type="term" value="C:nucleus"/>
    <property type="evidence" value="ECO:0007669"/>
    <property type="project" value="TreeGrafter"/>
</dbReference>
<evidence type="ECO:0000256" key="2">
    <source>
        <dbReference type="ARBA" id="ARBA00022801"/>
    </source>
</evidence>
<dbReference type="SUPFAM" id="SSF52540">
    <property type="entry name" value="P-loop containing nucleoside triphosphate hydrolases"/>
    <property type="match status" value="2"/>
</dbReference>
<dbReference type="InterPro" id="IPR038718">
    <property type="entry name" value="SNF2-like_sf"/>
</dbReference>
<dbReference type="PANTHER" id="PTHR45626:SF22">
    <property type="entry name" value="DNA REPAIR PROTEIN RAD5"/>
    <property type="match status" value="1"/>
</dbReference>
<dbReference type="GO" id="GO:0005524">
    <property type="term" value="F:ATP binding"/>
    <property type="evidence" value="ECO:0007669"/>
    <property type="project" value="UniProtKB-KW"/>
</dbReference>
<reference evidence="7 8" key="1">
    <citation type="journal article" date="2016" name="PLoS Pathog.">
        <title>Biosynthesis of antibiotic leucinostatins in bio-control fungus Purpureocillium lilacinum and their inhibition on phytophthora revealed by genome mining.</title>
        <authorList>
            <person name="Wang G."/>
            <person name="Liu Z."/>
            <person name="Lin R."/>
            <person name="Li E."/>
            <person name="Mao Z."/>
            <person name="Ling J."/>
            <person name="Yang Y."/>
            <person name="Yin W.B."/>
            <person name="Xie B."/>
        </authorList>
    </citation>
    <scope>NUCLEOTIDE SEQUENCE [LARGE SCALE GENOMIC DNA]</scope>
    <source>
        <strain evidence="7">170</strain>
    </source>
</reference>
<dbReference type="InterPro" id="IPR001650">
    <property type="entry name" value="Helicase_C-like"/>
</dbReference>
<dbReference type="OrthoDB" id="448448at2759"/>
<evidence type="ECO:0000256" key="4">
    <source>
        <dbReference type="SAM" id="MobiDB-lite"/>
    </source>
</evidence>
<dbReference type="CDD" id="cd18008">
    <property type="entry name" value="DEXDc_SHPRH-like"/>
    <property type="match status" value="1"/>
</dbReference>
<dbReference type="SMART" id="SM00487">
    <property type="entry name" value="DEXDc"/>
    <property type="match status" value="1"/>
</dbReference>
<dbReference type="STRING" id="1380566.A0A179FQC1"/>